<evidence type="ECO:0000313" key="1">
    <source>
        <dbReference type="EMBL" id="OSS41655.1"/>
    </source>
</evidence>
<proteinExistence type="predicted"/>
<organism evidence="1 2">
    <name type="scientific">Desulfurella amilsii</name>
    <dbReference type="NCBI Taxonomy" id="1562698"/>
    <lineage>
        <taxon>Bacteria</taxon>
        <taxon>Pseudomonadati</taxon>
        <taxon>Campylobacterota</taxon>
        <taxon>Desulfurellia</taxon>
        <taxon>Desulfurellales</taxon>
        <taxon>Desulfurellaceae</taxon>
        <taxon>Desulfurella</taxon>
    </lineage>
</organism>
<evidence type="ECO:0000313" key="2">
    <source>
        <dbReference type="Proteomes" id="UP000194141"/>
    </source>
</evidence>
<dbReference type="STRING" id="1562698.DESAMIL20_1208"/>
<sequence length="158" mass="18481">MIQPSKFSSSDLMISPGVSVTFENVTYPIPGTPEIYSDIDINEENSVYCFRQNMIDYIENIYIFKNSKEIKMFLISNDDLIQILLGAQEHIYKVFGQVPIYLELYHDPEEEWDELFILIKTQHSPEEAVNLENQLFEEWFASILDKVSGRLNFTEEPL</sequence>
<dbReference type="AlphaFoldDB" id="A0A1X4XVW0"/>
<dbReference type="Proteomes" id="UP000194141">
    <property type="component" value="Unassembled WGS sequence"/>
</dbReference>
<dbReference type="EMBL" id="MDSU01000018">
    <property type="protein sequence ID" value="OSS41655.1"/>
    <property type="molecule type" value="Genomic_DNA"/>
</dbReference>
<gene>
    <name evidence="1" type="ORF">DESAMIL20_1208</name>
</gene>
<name>A0A1X4XVW0_9BACT</name>
<keyword evidence="2" id="KW-1185">Reference proteome</keyword>
<comment type="caution">
    <text evidence="1">The sequence shown here is derived from an EMBL/GenBank/DDBJ whole genome shotgun (WGS) entry which is preliminary data.</text>
</comment>
<reference evidence="1 2" key="1">
    <citation type="journal article" date="2017" name="Front. Microbiol.">
        <title>Genome Sequence of Desulfurella amilsii Strain TR1 and Comparative Genomics of Desulfurellaceae Family.</title>
        <authorList>
            <person name="Florentino A.P."/>
            <person name="Stams A.J."/>
            <person name="Sanchez-Andrea I."/>
        </authorList>
    </citation>
    <scope>NUCLEOTIDE SEQUENCE [LARGE SCALE GENOMIC DNA]</scope>
    <source>
        <strain evidence="1 2">TR1</strain>
    </source>
</reference>
<protein>
    <submittedName>
        <fullName evidence="1">Uncharacterized protein</fullName>
    </submittedName>
</protein>
<accession>A0A1X4XVW0</accession>
<dbReference type="RefSeq" id="WP_086033894.1">
    <property type="nucleotide sequence ID" value="NZ_MDSU01000018.1"/>
</dbReference>